<dbReference type="AlphaFoldDB" id="A0A4S8PDD8"/>
<gene>
    <name evidence="1" type="ORF">E9998_12235</name>
</gene>
<organism evidence="1 2">
    <name type="scientific">Glycomyces paridis</name>
    <dbReference type="NCBI Taxonomy" id="2126555"/>
    <lineage>
        <taxon>Bacteria</taxon>
        <taxon>Bacillati</taxon>
        <taxon>Actinomycetota</taxon>
        <taxon>Actinomycetes</taxon>
        <taxon>Glycomycetales</taxon>
        <taxon>Glycomycetaceae</taxon>
        <taxon>Glycomyces</taxon>
    </lineage>
</organism>
<dbReference type="OrthoDB" id="5188397at2"/>
<dbReference type="EMBL" id="STGX01000008">
    <property type="protein sequence ID" value="THV28370.1"/>
    <property type="molecule type" value="Genomic_DNA"/>
</dbReference>
<dbReference type="Proteomes" id="UP000305792">
    <property type="component" value="Unassembled WGS sequence"/>
</dbReference>
<sequence>MNAELTAQDKSVIRTAAFGAVTLMSYAGIAGSAHKVATEGTLAFASATGAVGHVLAAKTHDFKLKAKSAATLADQVLPALTASVTLLEAHDPAEAENFRTTINVAIAAANRAHKGAPSPAMAAMTAKIDTALNVA</sequence>
<evidence type="ECO:0000313" key="2">
    <source>
        <dbReference type="Proteomes" id="UP000305792"/>
    </source>
</evidence>
<keyword evidence="2" id="KW-1185">Reference proteome</keyword>
<comment type="caution">
    <text evidence="1">The sequence shown here is derived from an EMBL/GenBank/DDBJ whole genome shotgun (WGS) entry which is preliminary data.</text>
</comment>
<accession>A0A4S8PDD8</accession>
<protein>
    <submittedName>
        <fullName evidence="1">Uncharacterized protein</fullName>
    </submittedName>
</protein>
<proteinExistence type="predicted"/>
<dbReference type="RefSeq" id="WP_136529981.1">
    <property type="nucleotide sequence ID" value="NZ_STGX01000008.1"/>
</dbReference>
<evidence type="ECO:0000313" key="1">
    <source>
        <dbReference type="EMBL" id="THV28370.1"/>
    </source>
</evidence>
<reference evidence="1 2" key="1">
    <citation type="journal article" date="2018" name="Int. J. Syst. Evol. Microbiol.">
        <title>Glycomyces paridis sp. nov., isolated from the medicinal plant Paris polyphylla.</title>
        <authorList>
            <person name="Fang X.M."/>
            <person name="Bai J.L."/>
            <person name="Su J."/>
            <person name="Zhao L.L."/>
            <person name="Liu H.Y."/>
            <person name="Ma B.P."/>
            <person name="Zhang Y.Q."/>
            <person name="Yu L.Y."/>
        </authorList>
    </citation>
    <scope>NUCLEOTIDE SEQUENCE [LARGE SCALE GENOMIC DNA]</scope>
    <source>
        <strain evidence="1 2">CPCC 204357</strain>
    </source>
</reference>
<name>A0A4S8PDD8_9ACTN</name>